<evidence type="ECO:0000256" key="2">
    <source>
        <dbReference type="ARBA" id="ARBA00022692"/>
    </source>
</evidence>
<dbReference type="PRINTS" id="PR01840">
    <property type="entry name" value="TATCFAMILY"/>
</dbReference>
<dbReference type="HAMAP" id="MF_00902">
    <property type="entry name" value="TatC"/>
    <property type="match status" value="1"/>
</dbReference>
<feature type="transmembrane region" description="Helical" evidence="5">
    <location>
        <begin position="12"/>
        <end position="32"/>
    </location>
</feature>
<proteinExistence type="inferred from homology"/>
<evidence type="ECO:0000256" key="4">
    <source>
        <dbReference type="ARBA" id="ARBA00023136"/>
    </source>
</evidence>
<gene>
    <name evidence="6" type="ORF">METZ01_LOCUS33521</name>
</gene>
<accession>A0A381QS38</accession>
<feature type="transmembrane region" description="Helical" evidence="5">
    <location>
        <begin position="185"/>
        <end position="202"/>
    </location>
</feature>
<evidence type="ECO:0000256" key="3">
    <source>
        <dbReference type="ARBA" id="ARBA00022989"/>
    </source>
</evidence>
<name>A0A381QS38_9ZZZZ</name>
<dbReference type="GO" id="GO:0043953">
    <property type="term" value="P:protein transport by the Tat complex"/>
    <property type="evidence" value="ECO:0007669"/>
    <property type="project" value="TreeGrafter"/>
</dbReference>
<evidence type="ECO:0008006" key="7">
    <source>
        <dbReference type="Google" id="ProtNLM"/>
    </source>
</evidence>
<protein>
    <recommendedName>
        <fullName evidence="7">Sec-independent protein translocase protein TatC</fullName>
    </recommendedName>
</protein>
<keyword evidence="3 5" id="KW-1133">Transmembrane helix</keyword>
<keyword evidence="4 5" id="KW-0472">Membrane</keyword>
<feature type="transmembrane region" description="Helical" evidence="5">
    <location>
        <begin position="147"/>
        <end position="173"/>
    </location>
</feature>
<feature type="transmembrane region" description="Helical" evidence="5">
    <location>
        <begin position="103"/>
        <end position="127"/>
    </location>
</feature>
<dbReference type="InterPro" id="IPR019820">
    <property type="entry name" value="Sec-indep_translocase_CS"/>
</dbReference>
<dbReference type="InterPro" id="IPR002033">
    <property type="entry name" value="TatC"/>
</dbReference>
<evidence type="ECO:0000313" key="6">
    <source>
        <dbReference type="EMBL" id="SUZ80667.1"/>
    </source>
</evidence>
<evidence type="ECO:0000256" key="5">
    <source>
        <dbReference type="SAM" id="Phobius"/>
    </source>
</evidence>
<dbReference type="GO" id="GO:0033281">
    <property type="term" value="C:TAT protein transport complex"/>
    <property type="evidence" value="ECO:0007669"/>
    <property type="project" value="TreeGrafter"/>
</dbReference>
<keyword evidence="2 5" id="KW-0812">Transmembrane</keyword>
<dbReference type="PROSITE" id="PS01218">
    <property type="entry name" value="TATC"/>
    <property type="match status" value="1"/>
</dbReference>
<evidence type="ECO:0000256" key="1">
    <source>
        <dbReference type="ARBA" id="ARBA00004141"/>
    </source>
</evidence>
<dbReference type="PANTHER" id="PTHR30371:SF0">
    <property type="entry name" value="SEC-INDEPENDENT PROTEIN TRANSLOCASE PROTEIN TATC, CHLOROPLASTIC-RELATED"/>
    <property type="match status" value="1"/>
</dbReference>
<dbReference type="AlphaFoldDB" id="A0A381QS38"/>
<feature type="transmembrane region" description="Helical" evidence="5">
    <location>
        <begin position="62"/>
        <end position="82"/>
    </location>
</feature>
<dbReference type="NCBIfam" id="TIGR00945">
    <property type="entry name" value="tatC"/>
    <property type="match status" value="1"/>
</dbReference>
<dbReference type="PANTHER" id="PTHR30371">
    <property type="entry name" value="SEC-INDEPENDENT PROTEIN TRANSLOCASE PROTEIN TATC"/>
    <property type="match status" value="1"/>
</dbReference>
<comment type="subcellular location">
    <subcellularLocation>
        <location evidence="1">Membrane</location>
        <topology evidence="1">Multi-pass membrane protein</topology>
    </subcellularLocation>
</comment>
<dbReference type="GO" id="GO:0009977">
    <property type="term" value="F:proton motive force dependent protein transmembrane transporter activity"/>
    <property type="evidence" value="ECO:0007669"/>
    <property type="project" value="TreeGrafter"/>
</dbReference>
<reference evidence="6" key="1">
    <citation type="submission" date="2018-05" db="EMBL/GenBank/DDBJ databases">
        <authorList>
            <person name="Lanie J.A."/>
            <person name="Ng W.-L."/>
            <person name="Kazmierczak K.M."/>
            <person name="Andrzejewski T.M."/>
            <person name="Davidsen T.M."/>
            <person name="Wayne K.J."/>
            <person name="Tettelin H."/>
            <person name="Glass J.I."/>
            <person name="Rusch D."/>
            <person name="Podicherti R."/>
            <person name="Tsui H.-C.T."/>
            <person name="Winkler M.E."/>
        </authorList>
    </citation>
    <scope>NUCLEOTIDE SEQUENCE</scope>
</reference>
<sequence>MGFLDHLEELRWRIIKGLLAIIVGSAVSFGFIDQILEILLKPTTSTSYRIALQVLSVQGMFLIKWFIAFISGFVLAMPVVVYQIWKFVTPGLKINEKRYALPVVLFACISFITGVSFGYLVLIPFSLEFFSGMGAGLVENNFSITYYFSFLTWLLLGAGLVFQLPVLSLFLSAIGVLTPPFMRHYRRHAIVTILILSSFITPPDPVSMLMMAVPLVVLYEISIGVSWMVNHRREPV</sequence>
<dbReference type="EMBL" id="UINC01001437">
    <property type="protein sequence ID" value="SUZ80667.1"/>
    <property type="molecule type" value="Genomic_DNA"/>
</dbReference>
<dbReference type="Pfam" id="PF00902">
    <property type="entry name" value="TatC"/>
    <property type="match status" value="1"/>
</dbReference>
<dbReference type="GO" id="GO:0065002">
    <property type="term" value="P:intracellular protein transmembrane transport"/>
    <property type="evidence" value="ECO:0007669"/>
    <property type="project" value="TreeGrafter"/>
</dbReference>
<organism evidence="6">
    <name type="scientific">marine metagenome</name>
    <dbReference type="NCBI Taxonomy" id="408172"/>
    <lineage>
        <taxon>unclassified sequences</taxon>
        <taxon>metagenomes</taxon>
        <taxon>ecological metagenomes</taxon>
    </lineage>
</organism>
<feature type="transmembrane region" description="Helical" evidence="5">
    <location>
        <begin position="208"/>
        <end position="229"/>
    </location>
</feature>